<evidence type="ECO:0000256" key="4">
    <source>
        <dbReference type="ARBA" id="ARBA00022989"/>
    </source>
</evidence>
<feature type="transmembrane region" description="Helical" evidence="6">
    <location>
        <begin position="696"/>
        <end position="723"/>
    </location>
</feature>
<feature type="transmembrane region" description="Helical" evidence="6">
    <location>
        <begin position="665"/>
        <end position="684"/>
    </location>
</feature>
<evidence type="ECO:0000313" key="7">
    <source>
        <dbReference type="EMBL" id="AJG97211.1"/>
    </source>
</evidence>
<evidence type="ECO:0000256" key="6">
    <source>
        <dbReference type="SAM" id="Phobius"/>
    </source>
</evidence>
<sequence>MLTFIFLLAFQGFSGGVAGYITNKYAVDMLFKEYTPLKLGGVIKKKKEKFIEEISELVERDIINADTLRSEMPNININTYIKQMAETFFEKQLSNSLGNTKIAEIDGFSESILKSEEFIRNNLNILLPELIDGLMRNVDLQDILSEKQLSKVINSGYELLICELENADAVNGFISNLYMENSNITLADIFSKEVQKKLTDNIIECVENIFNNDILSDEKSCKMFLDNMLSNINVDATLVKLQDSIGSRDINHFITETQQEEVISRLFIKITEFINSSEGKDLILKITNEIVSIGKNIDFTLYEILPKEIEKSLTNFIKIVIPKVMPYILEWISSNKSSLDEMIESAIDEAIQDIDESIKKLIISKVRNALMGDVSSKNNIVNKIISYINNNFDDESIDKIVTSIIDYLKDTKVKNIVEALEKYNLVTSDEIAEIATKVFAVHGKNTLRILIKPQFSKKVSEIAKLDLLKLFNAKFKPMLYESIFKNKTRLCKNINSLIAKFINSKSDEIFHKKLSELFKDERVLSLSNKFSVWTNNLFRKNKDTYSEKLEEVILSNVKKLKIGDILSNYNVNILEYIVDNSVSIYREAVDKYKNYQVKELVNKGFNKDKLSNILINKGYPALISKLPSLLNGNIKKIAKNSLSKYDEDEICDIVQDFMGSQLKPLSVFGAVLGTVVGIIYQLIFPNSIGLYGFPSNMFNGLLSLGVMAFIGYITNVVALWMIFHPYKENKIISKIPFFKKFALGYIPAHKNEFAIGMAKLIDEELLNKEEINKSFNSHKDNMSSVLTTLVKNNNYQILVNFSRSKKNDFVKYIYKIILKYCNSSSDLSEGITNRLKESKFNNFIKESYIQNGILKIISSISNSKSSLTKFIENKISSNYKIGDVISEDILIKIQNYIQEEGTKFIQDNLSTIEKVDFLELITKEYKDDYSAAIKQSCKEVIGKDSIEKAKINIGKYVYEYFSNDFKIYLENMTSKYLCNGLNENNDIGSMFNGKVKNMIDNNLNHITYYFSNKLISYLKNNQNIITENVQETIKSELNFFEKIAYATFGGDDIAYRVVDIILNKKLPLMLREENDKLINTTKAVLNENIYPIRVSELNIKGEEFNTQIIIDDLFEQFGENANLKSYIYSASDLILDSLAVASISEYLELFELSTLDSIYKKFFDEVNIIKEDIYRSININKDKLSITIEKLFNENMVKNLFNIEFNSVLLKEIDSYEIENCINNILSIIVESEESKKSISMFMENFYENTLSELKIEQIIDASTLSNDLDRVIKYIFANAEFNQKIMIAIDAIVQNAINNNFYFISDRSKDYLISKTIETGLNSVGDYIVPILREINLKNISNKQIELLNPKEIDVMFNSFARDFFNKLRLYGVFGFVFGINAGLSFILWIIDWRYSKKYNDKNSKALKEM</sequence>
<comment type="similarity">
    <text evidence="2">Belongs to the UPF0754 family.</text>
</comment>
<evidence type="ECO:0000256" key="3">
    <source>
        <dbReference type="ARBA" id="ARBA00022692"/>
    </source>
</evidence>
<organism evidence="7 8">
    <name type="scientific">Clostridium beijerinckii</name>
    <name type="common">Clostridium MP</name>
    <dbReference type="NCBI Taxonomy" id="1520"/>
    <lineage>
        <taxon>Bacteria</taxon>
        <taxon>Bacillati</taxon>
        <taxon>Bacillota</taxon>
        <taxon>Clostridia</taxon>
        <taxon>Eubacteriales</taxon>
        <taxon>Clostridiaceae</taxon>
        <taxon>Clostridium</taxon>
    </lineage>
</organism>
<dbReference type="Proteomes" id="UP000031866">
    <property type="component" value="Chromosome"/>
</dbReference>
<keyword evidence="5 6" id="KW-0472">Membrane</keyword>
<dbReference type="EMBL" id="CP010086">
    <property type="protein sequence ID" value="AJG97211.1"/>
    <property type="molecule type" value="Genomic_DNA"/>
</dbReference>
<dbReference type="STRING" id="1520.LF65_00575"/>
<keyword evidence="3 6" id="KW-0812">Transmembrane</keyword>
<accession>A0A0B5QG66</accession>
<evidence type="ECO:0008006" key="9">
    <source>
        <dbReference type="Google" id="ProtNLM"/>
    </source>
</evidence>
<proteinExistence type="inferred from homology"/>
<dbReference type="RefSeq" id="WP_041893938.1">
    <property type="nucleotide sequence ID" value="NZ_CP010086.2"/>
</dbReference>
<evidence type="ECO:0000256" key="5">
    <source>
        <dbReference type="ARBA" id="ARBA00023136"/>
    </source>
</evidence>
<dbReference type="PANTHER" id="PTHR35791:SF1">
    <property type="entry name" value="UPF0754 MEMBRANE PROTEIN YHEB"/>
    <property type="match status" value="1"/>
</dbReference>
<dbReference type="OrthoDB" id="9787430at2"/>
<dbReference type="PANTHER" id="PTHR35791">
    <property type="entry name" value="UPF0754 MEMBRANE PROTEIN YHEB"/>
    <property type="match status" value="1"/>
</dbReference>
<feature type="transmembrane region" description="Helical" evidence="6">
    <location>
        <begin position="1371"/>
        <end position="1392"/>
    </location>
</feature>
<protein>
    <recommendedName>
        <fullName evidence="9">DUF445 family protein</fullName>
    </recommendedName>
</protein>
<evidence type="ECO:0000256" key="1">
    <source>
        <dbReference type="ARBA" id="ARBA00004308"/>
    </source>
</evidence>
<dbReference type="Pfam" id="PF04286">
    <property type="entry name" value="DUF445"/>
    <property type="match status" value="2"/>
</dbReference>
<gene>
    <name evidence="7" type="ORF">LF65_00575</name>
</gene>
<dbReference type="KEGG" id="cbei:LF65_00575"/>
<reference evidence="8" key="1">
    <citation type="submission" date="2014-12" db="EMBL/GenBank/DDBJ databases">
        <title>Genome sequence of Clostridium beijerinckii strain 59B.</title>
        <authorList>
            <person name="Little G.T."/>
            <person name="Minton N.P."/>
        </authorList>
    </citation>
    <scope>NUCLEOTIDE SEQUENCE [LARGE SCALE GENOMIC DNA]</scope>
    <source>
        <strain evidence="8">59B</strain>
    </source>
</reference>
<evidence type="ECO:0000313" key="8">
    <source>
        <dbReference type="Proteomes" id="UP000031866"/>
    </source>
</evidence>
<dbReference type="GO" id="GO:0012505">
    <property type="term" value="C:endomembrane system"/>
    <property type="evidence" value="ECO:0007669"/>
    <property type="project" value="UniProtKB-SubCell"/>
</dbReference>
<name>A0A0B5QG66_CLOBE</name>
<dbReference type="InterPro" id="IPR007383">
    <property type="entry name" value="DUF445"/>
</dbReference>
<keyword evidence="4 6" id="KW-1133">Transmembrane helix</keyword>
<comment type="subcellular location">
    <subcellularLocation>
        <location evidence="1">Endomembrane system</location>
    </subcellularLocation>
</comment>
<evidence type="ECO:0000256" key="2">
    <source>
        <dbReference type="ARBA" id="ARBA00008053"/>
    </source>
</evidence>